<organism evidence="3 4">
    <name type="scientific">Phytophthora fragariaefolia</name>
    <dbReference type="NCBI Taxonomy" id="1490495"/>
    <lineage>
        <taxon>Eukaryota</taxon>
        <taxon>Sar</taxon>
        <taxon>Stramenopiles</taxon>
        <taxon>Oomycota</taxon>
        <taxon>Peronosporomycetes</taxon>
        <taxon>Peronosporales</taxon>
        <taxon>Peronosporaceae</taxon>
        <taxon>Phytophthora</taxon>
    </lineage>
</organism>
<dbReference type="OrthoDB" id="125608at2759"/>
<comment type="caution">
    <text evidence="3">The sequence shown here is derived from an EMBL/GenBank/DDBJ whole genome shotgun (WGS) entry which is preliminary data.</text>
</comment>
<evidence type="ECO:0000313" key="3">
    <source>
        <dbReference type="EMBL" id="GMF44358.1"/>
    </source>
</evidence>
<evidence type="ECO:0000259" key="2">
    <source>
        <dbReference type="Pfam" id="PF13843"/>
    </source>
</evidence>
<evidence type="ECO:0000256" key="1">
    <source>
        <dbReference type="SAM" id="MobiDB-lite"/>
    </source>
</evidence>
<dbReference type="Pfam" id="PF13843">
    <property type="entry name" value="DDE_Tnp_1_7"/>
    <property type="match status" value="2"/>
</dbReference>
<name>A0A9W6XRN2_9STRA</name>
<keyword evidence="4" id="KW-1185">Reference proteome</keyword>
<dbReference type="PANTHER" id="PTHR46599">
    <property type="entry name" value="PIGGYBAC TRANSPOSABLE ELEMENT-DERIVED PROTEIN 4"/>
    <property type="match status" value="1"/>
</dbReference>
<feature type="region of interest" description="Disordered" evidence="1">
    <location>
        <begin position="529"/>
        <end position="551"/>
    </location>
</feature>
<protein>
    <submittedName>
        <fullName evidence="3">Unnamed protein product</fullName>
    </submittedName>
</protein>
<gene>
    <name evidence="3" type="ORF">Pfra01_001540400</name>
</gene>
<feature type="compositionally biased region" description="Basic residues" evidence="1">
    <location>
        <begin position="531"/>
        <end position="547"/>
    </location>
</feature>
<feature type="compositionally biased region" description="Acidic residues" evidence="1">
    <location>
        <begin position="137"/>
        <end position="155"/>
    </location>
</feature>
<dbReference type="Proteomes" id="UP001165121">
    <property type="component" value="Unassembled WGS sequence"/>
</dbReference>
<sequence>MQLNLQQRRLQRRQRLRRGEKAAAAKAPAKSKSKSKPATKKQAAKSKPAAKKQAAKSTGKAKKVAKDQEQPRIAKDDSAVPKASSSGGASIGRRNLHLEFDEAHSDSNASGSSDEDYIDSDGSASANSIEDAQGNVEDNDQIGEPTEDDPNLLADTDDLNTFAAFESDAENDDGDDDDASVDGIGAADVQLPAPPEMRFSPDARAVMDSTASARTAWLNEMGINGWSDLQTHAPYDYLMVPYEPRPARAMATDYPNLYAGESGPTPRALEAAATPSGAFFYFMQPELWEDIAEQPNDYFETNLDERVQGQHARQVARQKKHPEFKPKTPELIRNELIKSKGVTARESCIFVGLLIARSIVPNKEKLAHHWKTTDEGALPRGCFGQFMARDRFMHISRNLHFSRNDDERAAKDRAWKLRPVIDSLQGRFAAGFTPPAVMAFDEAILPSRSTFNKMRVGGTTASTDCNSGPAAVVLNLQHVFGPTAPPNGQMRLVVIDRFYSSVPLSMQLLTMRFYSIGTVRTDRQGLSTKLIPKKKKGEKKKPPKIPKNRPANIERGTFIVTDALEIPGMRLLRWWDTRAVHMLTTGGSVEMDRIATTN</sequence>
<dbReference type="PANTHER" id="PTHR46599:SF3">
    <property type="entry name" value="PIGGYBAC TRANSPOSABLE ELEMENT-DERIVED PROTEIN 4"/>
    <property type="match status" value="1"/>
</dbReference>
<reference evidence="3" key="1">
    <citation type="submission" date="2023-04" db="EMBL/GenBank/DDBJ databases">
        <title>Phytophthora fragariaefolia NBRC 109709.</title>
        <authorList>
            <person name="Ichikawa N."/>
            <person name="Sato H."/>
            <person name="Tonouchi N."/>
        </authorList>
    </citation>
    <scope>NUCLEOTIDE SEQUENCE</scope>
    <source>
        <strain evidence="3">NBRC 109709</strain>
    </source>
</reference>
<feature type="domain" description="PiggyBac transposable element-derived protein" evidence="2">
    <location>
        <begin position="274"/>
        <end position="452"/>
    </location>
</feature>
<dbReference type="EMBL" id="BSXT01001664">
    <property type="protein sequence ID" value="GMF44358.1"/>
    <property type="molecule type" value="Genomic_DNA"/>
</dbReference>
<proteinExistence type="predicted"/>
<feature type="domain" description="PiggyBac transposable element-derived protein" evidence="2">
    <location>
        <begin position="483"/>
        <end position="588"/>
    </location>
</feature>
<evidence type="ECO:0000313" key="4">
    <source>
        <dbReference type="Proteomes" id="UP001165121"/>
    </source>
</evidence>
<accession>A0A9W6XRN2</accession>
<dbReference type="InterPro" id="IPR029526">
    <property type="entry name" value="PGBD"/>
</dbReference>
<dbReference type="AlphaFoldDB" id="A0A9W6XRN2"/>
<feature type="compositionally biased region" description="Basic and acidic residues" evidence="1">
    <location>
        <begin position="96"/>
        <end position="105"/>
    </location>
</feature>
<feature type="region of interest" description="Disordered" evidence="1">
    <location>
        <begin position="1"/>
        <end position="155"/>
    </location>
</feature>
<feature type="compositionally biased region" description="Basic and acidic residues" evidence="1">
    <location>
        <begin position="64"/>
        <end position="79"/>
    </location>
</feature>
<feature type="compositionally biased region" description="Basic residues" evidence="1">
    <location>
        <begin position="29"/>
        <end position="63"/>
    </location>
</feature>